<proteinExistence type="predicted"/>
<comment type="subunit">
    <text evidence="10">Homodimer. Probably interacts with PlsY.</text>
</comment>
<keyword evidence="4" id="KW-0444">Lipid biosynthesis</keyword>
<evidence type="ECO:0000256" key="2">
    <source>
        <dbReference type="ARBA" id="ARBA00004496"/>
    </source>
</evidence>
<keyword evidence="3" id="KW-0963">Cytoplasm</keyword>
<dbReference type="PANTHER" id="PTHR30100:SF1">
    <property type="entry name" value="PHOSPHATE ACYLTRANSFERASE"/>
    <property type="match status" value="1"/>
</dbReference>
<comment type="catalytic activity">
    <reaction evidence="1">
        <text>a fatty acyl-[ACP] + phosphate = an acyl phosphate + holo-[ACP]</text>
        <dbReference type="Rhea" id="RHEA:42292"/>
        <dbReference type="Rhea" id="RHEA-COMP:9685"/>
        <dbReference type="Rhea" id="RHEA-COMP:14125"/>
        <dbReference type="ChEBI" id="CHEBI:43474"/>
        <dbReference type="ChEBI" id="CHEBI:59918"/>
        <dbReference type="ChEBI" id="CHEBI:64479"/>
        <dbReference type="ChEBI" id="CHEBI:138651"/>
        <dbReference type="EC" id="2.3.1.274"/>
    </reaction>
</comment>
<evidence type="ECO:0000256" key="7">
    <source>
        <dbReference type="ARBA" id="ARBA00023209"/>
    </source>
</evidence>
<dbReference type="GO" id="GO:0043811">
    <property type="term" value="F:phosphate:acyl-[acyl carrier protein] acyltransferase activity"/>
    <property type="evidence" value="ECO:0007669"/>
    <property type="project" value="UniProtKB-EC"/>
</dbReference>
<dbReference type="GO" id="GO:0008654">
    <property type="term" value="P:phospholipid biosynthetic process"/>
    <property type="evidence" value="ECO:0007669"/>
    <property type="project" value="UniProtKB-KW"/>
</dbReference>
<keyword evidence="6" id="KW-0443">Lipid metabolism</keyword>
<reference evidence="11" key="1">
    <citation type="submission" date="2018-05" db="EMBL/GenBank/DDBJ databases">
        <authorList>
            <person name="Lanie J.A."/>
            <person name="Ng W.-L."/>
            <person name="Kazmierczak K.M."/>
            <person name="Andrzejewski T.M."/>
            <person name="Davidsen T.M."/>
            <person name="Wayne K.J."/>
            <person name="Tettelin H."/>
            <person name="Glass J.I."/>
            <person name="Rusch D."/>
            <person name="Podicherti R."/>
            <person name="Tsui H.-C.T."/>
            <person name="Winkler M.E."/>
        </authorList>
    </citation>
    <scope>NUCLEOTIDE SEQUENCE</scope>
</reference>
<evidence type="ECO:0000256" key="1">
    <source>
        <dbReference type="ARBA" id="ARBA00001232"/>
    </source>
</evidence>
<evidence type="ECO:0000256" key="5">
    <source>
        <dbReference type="ARBA" id="ARBA00022679"/>
    </source>
</evidence>
<accession>A0A382E621</accession>
<evidence type="ECO:0000313" key="11">
    <source>
        <dbReference type="EMBL" id="SVB46090.1"/>
    </source>
</evidence>
<dbReference type="InterPro" id="IPR012281">
    <property type="entry name" value="Phospholipid_synth_PlsX-like"/>
</dbReference>
<dbReference type="EC" id="2.3.1.274" evidence="9"/>
<keyword evidence="8" id="KW-1208">Phospholipid metabolism</keyword>
<organism evidence="11">
    <name type="scientific">marine metagenome</name>
    <dbReference type="NCBI Taxonomy" id="408172"/>
    <lineage>
        <taxon>unclassified sequences</taxon>
        <taxon>metagenomes</taxon>
        <taxon>ecological metagenomes</taxon>
    </lineage>
</organism>
<evidence type="ECO:0000256" key="6">
    <source>
        <dbReference type="ARBA" id="ARBA00023098"/>
    </source>
</evidence>
<dbReference type="GO" id="GO:0005737">
    <property type="term" value="C:cytoplasm"/>
    <property type="evidence" value="ECO:0007669"/>
    <property type="project" value="UniProtKB-SubCell"/>
</dbReference>
<comment type="subcellular location">
    <subcellularLocation>
        <location evidence="2">Cytoplasm</location>
    </subcellularLocation>
</comment>
<dbReference type="AlphaFoldDB" id="A0A382E621"/>
<evidence type="ECO:0000256" key="9">
    <source>
        <dbReference type="ARBA" id="ARBA00024069"/>
    </source>
</evidence>
<feature type="non-terminal residue" evidence="11">
    <location>
        <position position="1"/>
    </location>
</feature>
<keyword evidence="5" id="KW-0808">Transferase</keyword>
<feature type="non-terminal residue" evidence="11">
    <location>
        <position position="128"/>
    </location>
</feature>
<protein>
    <recommendedName>
        <fullName evidence="9">phosphate acyltransferase</fullName>
        <ecNumber evidence="9">2.3.1.274</ecNumber>
    </recommendedName>
</protein>
<dbReference type="SUPFAM" id="SSF53659">
    <property type="entry name" value="Isocitrate/Isopropylmalate dehydrogenase-like"/>
    <property type="match status" value="1"/>
</dbReference>
<gene>
    <name evidence="11" type="ORF">METZ01_LOCUS198944</name>
</gene>
<evidence type="ECO:0000256" key="3">
    <source>
        <dbReference type="ARBA" id="ARBA00022490"/>
    </source>
</evidence>
<dbReference type="InterPro" id="IPR003664">
    <property type="entry name" value="FA_synthesis"/>
</dbReference>
<dbReference type="Gene3D" id="3.40.718.10">
    <property type="entry name" value="Isopropylmalate Dehydrogenase"/>
    <property type="match status" value="1"/>
</dbReference>
<dbReference type="Pfam" id="PF02504">
    <property type="entry name" value="FA_synthesis"/>
    <property type="match status" value="1"/>
</dbReference>
<name>A0A382E621_9ZZZZ</name>
<keyword evidence="7" id="KW-0594">Phospholipid biosynthesis</keyword>
<evidence type="ECO:0000256" key="8">
    <source>
        <dbReference type="ARBA" id="ARBA00023264"/>
    </source>
</evidence>
<dbReference type="PANTHER" id="PTHR30100">
    <property type="entry name" value="FATTY ACID/PHOSPHOLIPID SYNTHESIS PROTEIN PLSX"/>
    <property type="match status" value="1"/>
</dbReference>
<dbReference type="GO" id="GO:0006633">
    <property type="term" value="P:fatty acid biosynthetic process"/>
    <property type="evidence" value="ECO:0007669"/>
    <property type="project" value="InterPro"/>
</dbReference>
<dbReference type="EMBL" id="UINC01042872">
    <property type="protein sequence ID" value="SVB46090.1"/>
    <property type="molecule type" value="Genomic_DNA"/>
</dbReference>
<evidence type="ECO:0000256" key="10">
    <source>
        <dbReference type="ARBA" id="ARBA00046608"/>
    </source>
</evidence>
<sequence>VTSEAKVTLAIDAMGGDEGPDEILEGLALAVEEAPRSARFVVVGQEDVLGPMIETKPRLTSANVETHHASEIIAMGEKPIAGIKQKKDSSMARALEMVKENEADALLSCGNTGCLMAGGAIRLRTLDG</sequence>
<evidence type="ECO:0000256" key="4">
    <source>
        <dbReference type="ARBA" id="ARBA00022516"/>
    </source>
</evidence>